<evidence type="ECO:0000256" key="1">
    <source>
        <dbReference type="ARBA" id="ARBA00000900"/>
    </source>
</evidence>
<dbReference type="OMA" id="NQCVEYS"/>
<dbReference type="CDD" id="cd16664">
    <property type="entry name" value="RING-Ubox_PUB"/>
    <property type="match status" value="1"/>
</dbReference>
<dbReference type="HOGENOM" id="CLU_006348_0_0_1"/>
<dbReference type="SMART" id="SM00504">
    <property type="entry name" value="Ubox"/>
    <property type="match status" value="1"/>
</dbReference>
<keyword evidence="8" id="KW-1185">Reference proteome</keyword>
<sequence length="518" mass="57845">MLSSLSLLLLLSLSSFTVVMLSLHILAVLHLHVVWKGCLLEFNLLTAHVLTCRWQGVTFGNNFVRTWFLSMAKTESAAVGEETELKKELQRVVKTILEEDDIGLKTIEATRILSNLAELKLKKPVGIRLDDTIFPEKFKCPLSGEIMGDPVVLSSGQTYDRPNIQKWLNEGNLTCPLSKQVLSHTILIPNCLVRELILHWSKERGIALPKSYQDVDGDMNAEVDRIYLNSLLEKMSSSLSDQKEAAKELRRLTKTAPSYRAVFCEFTDAISRLLSPLSQSKVESDPGLQEDLITTVLNLSIHGNNKKLIAENPVVIPLLIESMKFGTIETRRNAAAALFSLSALDSNKFIIGNSGALVPLLELLREGHPLALMDAASAIFNLCFVSENKAKFIEIGIVKVMLQKIKDGIFVDELLGILALLSTHHDAVDELGDFDTLRWLFQIIRDSHSERTRENCVSILYNVCSKDLNMLMVIRAEEIKKCTLAELADTGTTRARRKASGIIEKIHKAFPTTQSLRK</sequence>
<dbReference type="SUPFAM" id="SSF48371">
    <property type="entry name" value="ARM repeat"/>
    <property type="match status" value="1"/>
</dbReference>
<dbReference type="eggNOG" id="KOG0167">
    <property type="taxonomic scope" value="Eukaryota"/>
</dbReference>
<evidence type="ECO:0000256" key="4">
    <source>
        <dbReference type="ARBA" id="ARBA00022679"/>
    </source>
</evidence>
<evidence type="ECO:0000259" key="6">
    <source>
        <dbReference type="PROSITE" id="PS51698"/>
    </source>
</evidence>
<dbReference type="GO" id="GO:0005634">
    <property type="term" value="C:nucleus"/>
    <property type="evidence" value="ECO:0000318"/>
    <property type="project" value="GO_Central"/>
</dbReference>
<dbReference type="AlphaFoldDB" id="A0A061F8E6"/>
<evidence type="ECO:0000313" key="8">
    <source>
        <dbReference type="Proteomes" id="UP000026915"/>
    </source>
</evidence>
<organism evidence="7 8">
    <name type="scientific">Theobroma cacao</name>
    <name type="common">Cacao</name>
    <name type="synonym">Cocoa</name>
    <dbReference type="NCBI Taxonomy" id="3641"/>
    <lineage>
        <taxon>Eukaryota</taxon>
        <taxon>Viridiplantae</taxon>
        <taxon>Streptophyta</taxon>
        <taxon>Embryophyta</taxon>
        <taxon>Tracheophyta</taxon>
        <taxon>Spermatophyta</taxon>
        <taxon>Magnoliopsida</taxon>
        <taxon>eudicotyledons</taxon>
        <taxon>Gunneridae</taxon>
        <taxon>Pentapetalae</taxon>
        <taxon>rosids</taxon>
        <taxon>malvids</taxon>
        <taxon>Malvales</taxon>
        <taxon>Malvaceae</taxon>
        <taxon>Byttnerioideae</taxon>
        <taxon>Theobroma</taxon>
    </lineage>
</organism>
<dbReference type="GO" id="GO:0005737">
    <property type="term" value="C:cytoplasm"/>
    <property type="evidence" value="ECO:0000318"/>
    <property type="project" value="GO_Central"/>
</dbReference>
<evidence type="ECO:0000256" key="3">
    <source>
        <dbReference type="ARBA" id="ARBA00012483"/>
    </source>
</evidence>
<dbReference type="Pfam" id="PF04564">
    <property type="entry name" value="U-box"/>
    <property type="match status" value="1"/>
</dbReference>
<dbReference type="Gramene" id="EOY10764">
    <property type="protein sequence ID" value="EOY10764"/>
    <property type="gene ID" value="TCM_026061"/>
</dbReference>
<dbReference type="InterPro" id="IPR016024">
    <property type="entry name" value="ARM-type_fold"/>
</dbReference>
<accession>A0A061F8E6</accession>
<dbReference type="InParanoid" id="A0A061F8E6"/>
<feature type="domain" description="U-box" evidence="6">
    <location>
        <begin position="133"/>
        <end position="207"/>
    </location>
</feature>
<dbReference type="UniPathway" id="UPA00143"/>
<dbReference type="InterPro" id="IPR003613">
    <property type="entry name" value="Ubox_domain"/>
</dbReference>
<keyword evidence="5" id="KW-0833">Ubl conjugation pathway</keyword>
<dbReference type="PANTHER" id="PTHR23315:SF265">
    <property type="entry name" value="U-BOX DOMAIN-CONTAINING PROTEIN 46-RELATED"/>
    <property type="match status" value="1"/>
</dbReference>
<dbReference type="InterPro" id="IPR045210">
    <property type="entry name" value="RING-Ubox_PUB"/>
</dbReference>
<dbReference type="InterPro" id="IPR058678">
    <property type="entry name" value="ARM_PUB"/>
</dbReference>
<dbReference type="SUPFAM" id="SSF57850">
    <property type="entry name" value="RING/U-box"/>
    <property type="match status" value="1"/>
</dbReference>
<dbReference type="EC" id="2.3.2.27" evidence="3"/>
<dbReference type="PROSITE" id="PS51698">
    <property type="entry name" value="U_BOX"/>
    <property type="match status" value="1"/>
</dbReference>
<comment type="pathway">
    <text evidence="2">Protein modification; protein ubiquitination.</text>
</comment>
<dbReference type="GO" id="GO:0061630">
    <property type="term" value="F:ubiquitin protein ligase activity"/>
    <property type="evidence" value="ECO:0007669"/>
    <property type="project" value="UniProtKB-EC"/>
</dbReference>
<dbReference type="Pfam" id="PF25598">
    <property type="entry name" value="ARM_PUB"/>
    <property type="match status" value="1"/>
</dbReference>
<dbReference type="GO" id="GO:0016567">
    <property type="term" value="P:protein ubiquitination"/>
    <property type="evidence" value="ECO:0007669"/>
    <property type="project" value="UniProtKB-UniPathway"/>
</dbReference>
<dbReference type="InterPro" id="IPR013083">
    <property type="entry name" value="Znf_RING/FYVE/PHD"/>
</dbReference>
<dbReference type="Proteomes" id="UP000026915">
    <property type="component" value="Chromosome 5"/>
</dbReference>
<dbReference type="EMBL" id="CM001883">
    <property type="protein sequence ID" value="EOY10764.1"/>
    <property type="molecule type" value="Genomic_DNA"/>
</dbReference>
<evidence type="ECO:0000313" key="7">
    <source>
        <dbReference type="EMBL" id="EOY10764.1"/>
    </source>
</evidence>
<reference evidence="7 8" key="1">
    <citation type="journal article" date="2013" name="Genome Biol.">
        <title>The genome sequence of the most widely cultivated cacao type and its use to identify candidate genes regulating pod color.</title>
        <authorList>
            <person name="Motamayor J.C."/>
            <person name="Mockaitis K."/>
            <person name="Schmutz J."/>
            <person name="Haiminen N."/>
            <person name="Iii D.L."/>
            <person name="Cornejo O."/>
            <person name="Findley S.D."/>
            <person name="Zheng P."/>
            <person name="Utro F."/>
            <person name="Royaert S."/>
            <person name="Saski C."/>
            <person name="Jenkins J."/>
            <person name="Podicheti R."/>
            <person name="Zhao M."/>
            <person name="Scheffler B.E."/>
            <person name="Stack J.C."/>
            <person name="Feltus F.A."/>
            <person name="Mustiga G.M."/>
            <person name="Amores F."/>
            <person name="Phillips W."/>
            <person name="Marelli J.P."/>
            <person name="May G.D."/>
            <person name="Shapiro H."/>
            <person name="Ma J."/>
            <person name="Bustamante C.D."/>
            <person name="Schnell R.J."/>
            <person name="Main D."/>
            <person name="Gilbert D."/>
            <person name="Parida L."/>
            <person name="Kuhn D.N."/>
        </authorList>
    </citation>
    <scope>NUCLEOTIDE SEQUENCE [LARGE SCALE GENOMIC DNA]</scope>
    <source>
        <strain evidence="8">cv. Matina 1-6</strain>
    </source>
</reference>
<dbReference type="Gene3D" id="3.30.40.10">
    <property type="entry name" value="Zinc/RING finger domain, C3HC4 (zinc finger)"/>
    <property type="match status" value="1"/>
</dbReference>
<dbReference type="PANTHER" id="PTHR23315">
    <property type="entry name" value="U BOX DOMAIN-CONTAINING"/>
    <property type="match status" value="1"/>
</dbReference>
<gene>
    <name evidence="7" type="ORF">TCM_026061</name>
</gene>
<evidence type="ECO:0000256" key="2">
    <source>
        <dbReference type="ARBA" id="ARBA00004906"/>
    </source>
</evidence>
<keyword evidence="4" id="KW-0808">Transferase</keyword>
<evidence type="ECO:0000256" key="5">
    <source>
        <dbReference type="ARBA" id="ARBA00022786"/>
    </source>
</evidence>
<protein>
    <recommendedName>
        <fullName evidence="3">RING-type E3 ubiquitin transferase</fullName>
        <ecNumber evidence="3">2.3.2.27</ecNumber>
    </recommendedName>
</protein>
<proteinExistence type="predicted"/>
<name>A0A061F8E6_THECC</name>
<dbReference type="Gene3D" id="1.25.10.10">
    <property type="entry name" value="Leucine-rich Repeat Variant"/>
    <property type="match status" value="1"/>
</dbReference>
<dbReference type="InterPro" id="IPR011989">
    <property type="entry name" value="ARM-like"/>
</dbReference>
<comment type="catalytic activity">
    <reaction evidence="1">
        <text>S-ubiquitinyl-[E2 ubiquitin-conjugating enzyme]-L-cysteine + [acceptor protein]-L-lysine = [E2 ubiquitin-conjugating enzyme]-L-cysteine + N(6)-ubiquitinyl-[acceptor protein]-L-lysine.</text>
        <dbReference type="EC" id="2.3.2.27"/>
    </reaction>
</comment>